<accession>A0AC61U8U2</accession>
<protein>
    <submittedName>
        <fullName evidence="1">Uncharacterized protein</fullName>
    </submittedName>
</protein>
<proteinExistence type="predicted"/>
<dbReference type="EMBL" id="CP087977">
    <property type="protein sequence ID" value="UUZ46481.1"/>
    <property type="molecule type" value="Genomic_DNA"/>
</dbReference>
<sequence>MPACGDAGVVGPLVGRVGSMMATEAIKLITGVGEPLLGRLLFIDVLASTQREIPLVARGPRRARPVPDHTPATTRPPADEACGAAALPRRPRHPTHRWGHPLRHRRA</sequence>
<evidence type="ECO:0000313" key="1">
    <source>
        <dbReference type="EMBL" id="UUZ46481.1"/>
    </source>
</evidence>
<dbReference type="Proteomes" id="UP001059663">
    <property type="component" value="Chromosome"/>
</dbReference>
<organism evidence="1 2">
    <name type="scientific">Janibacter limosus</name>
    <dbReference type="NCBI Taxonomy" id="53458"/>
    <lineage>
        <taxon>Bacteria</taxon>
        <taxon>Bacillati</taxon>
        <taxon>Actinomycetota</taxon>
        <taxon>Actinomycetes</taxon>
        <taxon>Micrococcales</taxon>
        <taxon>Intrasporangiaceae</taxon>
        <taxon>Janibacter</taxon>
    </lineage>
</organism>
<evidence type="ECO:0000313" key="2">
    <source>
        <dbReference type="Proteomes" id="UP001059663"/>
    </source>
</evidence>
<gene>
    <name evidence="1" type="ORF">LP422_14235</name>
</gene>
<name>A0AC61U8U2_9MICO</name>
<reference evidence="1" key="1">
    <citation type="submission" date="2021-11" db="EMBL/GenBank/DDBJ databases">
        <title>Study of the species diversity of bacterial strains isolated from a unique natural object - Shulgan-Tash cave (Bashkiria).</title>
        <authorList>
            <person name="Sazanova A.L."/>
            <person name="Chirak E.R."/>
            <person name="Safronova V.I."/>
        </authorList>
    </citation>
    <scope>NUCLEOTIDE SEQUENCE</scope>
    <source>
        <strain evidence="1">P1</strain>
    </source>
</reference>